<dbReference type="GO" id="GO:0016757">
    <property type="term" value="F:glycosyltransferase activity"/>
    <property type="evidence" value="ECO:0007669"/>
    <property type="project" value="UniProtKB-KW"/>
</dbReference>
<dbReference type="EMBL" id="ACJM01000005">
    <property type="protein sequence ID" value="EEG77831.1"/>
    <property type="molecule type" value="Genomic_DNA"/>
</dbReference>
<protein>
    <submittedName>
        <fullName evidence="2">Phosphoribosyltransferase</fullName>
    </submittedName>
</protein>
<reference evidence="2 3" key="1">
    <citation type="submission" date="2009-02" db="EMBL/GenBank/DDBJ databases">
        <title>Sequencing of the draft genome and assembly of Dethiobacter alkaliphilus AHT 1.</title>
        <authorList>
            <consortium name="US DOE Joint Genome Institute (JGI-PGF)"/>
            <person name="Lucas S."/>
            <person name="Copeland A."/>
            <person name="Lapidus A."/>
            <person name="Glavina del Rio T."/>
            <person name="Dalin E."/>
            <person name="Tice H."/>
            <person name="Bruce D."/>
            <person name="Goodwin L."/>
            <person name="Pitluck S."/>
            <person name="Larimer F."/>
            <person name="Land M.L."/>
            <person name="Hauser L."/>
            <person name="Muyzer G."/>
        </authorList>
    </citation>
    <scope>NUCLEOTIDE SEQUENCE [LARGE SCALE GENOMIC DNA]</scope>
    <source>
        <strain evidence="2 3">AHT 1</strain>
    </source>
</reference>
<name>C0GF71_DETAL</name>
<keyword evidence="2" id="KW-0328">Glycosyltransferase</keyword>
<dbReference type="InterPro" id="IPR029057">
    <property type="entry name" value="PRTase-like"/>
</dbReference>
<keyword evidence="2" id="KW-0808">Transferase</keyword>
<keyword evidence="3" id="KW-1185">Reference proteome</keyword>
<dbReference type="Gene3D" id="3.40.50.2020">
    <property type="match status" value="1"/>
</dbReference>
<feature type="domain" description="Phosphoribosyltransferase" evidence="1">
    <location>
        <begin position="10"/>
        <end position="196"/>
    </location>
</feature>
<dbReference type="Gene3D" id="3.30.1310.20">
    <property type="entry name" value="PRTase-like"/>
    <property type="match status" value="1"/>
</dbReference>
<dbReference type="CDD" id="cd06223">
    <property type="entry name" value="PRTases_typeI"/>
    <property type="match status" value="1"/>
</dbReference>
<dbReference type="Pfam" id="PF00156">
    <property type="entry name" value="Pribosyltran"/>
    <property type="match status" value="1"/>
</dbReference>
<accession>C0GF71</accession>
<dbReference type="InterPro" id="IPR000836">
    <property type="entry name" value="PRTase_dom"/>
</dbReference>
<organism evidence="2 3">
    <name type="scientific">Dethiobacter alkaliphilus AHT 1</name>
    <dbReference type="NCBI Taxonomy" id="555088"/>
    <lineage>
        <taxon>Bacteria</taxon>
        <taxon>Bacillati</taxon>
        <taxon>Bacillota</taxon>
        <taxon>Dethiobacteria</taxon>
        <taxon>Dethiobacterales</taxon>
        <taxon>Dethiobacteraceae</taxon>
        <taxon>Dethiobacter</taxon>
    </lineage>
</organism>
<dbReference type="SUPFAM" id="SSF53271">
    <property type="entry name" value="PRTase-like"/>
    <property type="match status" value="1"/>
</dbReference>
<dbReference type="Proteomes" id="UP000006443">
    <property type="component" value="Unassembled WGS sequence"/>
</dbReference>
<comment type="caution">
    <text evidence="2">The sequence shown here is derived from an EMBL/GenBank/DDBJ whole genome shotgun (WGS) entry which is preliminary data.</text>
</comment>
<gene>
    <name evidence="2" type="ORF">DealDRAFT_1130</name>
</gene>
<dbReference type="eggNOG" id="COG1926">
    <property type="taxonomic scope" value="Bacteria"/>
</dbReference>
<sequence>MITRYRNRREAGEILARELEGYKNYDTVIYAVPRGGVPVALPVADALDSQLDLIIPRKIPAPHQPEVAIGAVCEDGEVLLDPYLVQRLGISDEYINEAAAREVSEIKRRLQAYRGKRPVTDLSGRTAMVIDDGVATGFTITAALQSISRRGPRELVLAVPVAPPDTVETLSQEVDRIYCPLQPENFYAVGQFYDDFNQLTDDEISRMLQKRETQYPGRT</sequence>
<evidence type="ECO:0000313" key="2">
    <source>
        <dbReference type="EMBL" id="EEG77831.1"/>
    </source>
</evidence>
<dbReference type="AlphaFoldDB" id="C0GF71"/>
<evidence type="ECO:0000313" key="3">
    <source>
        <dbReference type="Proteomes" id="UP000006443"/>
    </source>
</evidence>
<evidence type="ECO:0000259" key="1">
    <source>
        <dbReference type="Pfam" id="PF00156"/>
    </source>
</evidence>
<dbReference type="STRING" id="555088.DealDRAFT_1130"/>
<proteinExistence type="predicted"/>
<dbReference type="RefSeq" id="WP_008515664.1">
    <property type="nucleotide sequence ID" value="NZ_ACJM01000005.1"/>
</dbReference>